<dbReference type="Proteomes" id="UP000238916">
    <property type="component" value="Unassembled WGS sequence"/>
</dbReference>
<dbReference type="InterPro" id="IPR003680">
    <property type="entry name" value="Flavodoxin_fold"/>
</dbReference>
<sequence>MNREPKRVVLISSSPKVSEESTSGLLTTRQEKLMKTEGLDVHRLDVRQSLMKRRTEADFEAMLHADALVFTFPLYVFCLPGILMRFLQDYYAHWTQRQDGIYAVVNCGFPEANINQEAIRVIESFSRKTQNIFRFGVMIGGGGMLLGAQGTPFVRKIMSELDKAFSLMVEDIIQSRKDAVENISIAVNFPRKLYFFMGNKGWVSMAKTNGLKKKDLFCKPYSNF</sequence>
<dbReference type="EMBL" id="OMOF01000484">
    <property type="protein sequence ID" value="SPF51745.1"/>
    <property type="molecule type" value="Genomic_DNA"/>
</dbReference>
<keyword evidence="1" id="KW-1133">Transmembrane helix</keyword>
<evidence type="ECO:0000256" key="1">
    <source>
        <dbReference type="SAM" id="Phobius"/>
    </source>
</evidence>
<protein>
    <submittedName>
        <fullName evidence="3">Flavodoxin-like protein</fullName>
    </submittedName>
</protein>
<dbReference type="AlphaFoldDB" id="A0A2U3LIG7"/>
<evidence type="ECO:0000313" key="3">
    <source>
        <dbReference type="EMBL" id="SPF51745.1"/>
    </source>
</evidence>
<accession>A0A2U3LIG7</accession>
<evidence type="ECO:0000313" key="4">
    <source>
        <dbReference type="Proteomes" id="UP000238916"/>
    </source>
</evidence>
<organism evidence="3 4">
    <name type="scientific">Candidatus Desulfosporosinus infrequens</name>
    <dbReference type="NCBI Taxonomy" id="2043169"/>
    <lineage>
        <taxon>Bacteria</taxon>
        <taxon>Bacillati</taxon>
        <taxon>Bacillota</taxon>
        <taxon>Clostridia</taxon>
        <taxon>Eubacteriales</taxon>
        <taxon>Desulfitobacteriaceae</taxon>
        <taxon>Desulfosporosinus</taxon>
    </lineage>
</organism>
<dbReference type="Pfam" id="PF02525">
    <property type="entry name" value="Flavodoxin_2"/>
    <property type="match status" value="1"/>
</dbReference>
<proteinExistence type="predicted"/>
<evidence type="ECO:0000259" key="2">
    <source>
        <dbReference type="Pfam" id="PF02525"/>
    </source>
</evidence>
<name>A0A2U3LIG7_9FIRM</name>
<dbReference type="SUPFAM" id="SSF52218">
    <property type="entry name" value="Flavoproteins"/>
    <property type="match status" value="1"/>
</dbReference>
<keyword evidence="1" id="KW-0472">Membrane</keyword>
<feature type="domain" description="Flavodoxin-like fold" evidence="2">
    <location>
        <begin position="6"/>
        <end position="89"/>
    </location>
</feature>
<keyword evidence="1" id="KW-0812">Transmembrane</keyword>
<reference evidence="4" key="1">
    <citation type="submission" date="2018-02" db="EMBL/GenBank/DDBJ databases">
        <authorList>
            <person name="Hausmann B."/>
        </authorList>
    </citation>
    <scope>NUCLEOTIDE SEQUENCE [LARGE SCALE GENOMIC DNA]</scope>
    <source>
        <strain evidence="4">Peat soil MAG SbF1</strain>
    </source>
</reference>
<feature type="transmembrane region" description="Helical" evidence="1">
    <location>
        <begin position="132"/>
        <end position="154"/>
    </location>
</feature>
<dbReference type="InterPro" id="IPR029039">
    <property type="entry name" value="Flavoprotein-like_sf"/>
</dbReference>
<gene>
    <name evidence="3" type="ORF">SBF1_5340003</name>
</gene>
<feature type="transmembrane region" description="Helical" evidence="1">
    <location>
        <begin position="61"/>
        <end position="83"/>
    </location>
</feature>
<dbReference type="Gene3D" id="3.40.50.360">
    <property type="match status" value="1"/>
</dbReference>